<dbReference type="KEGG" id="psco:LY89DRAFT_206271"/>
<dbReference type="Proteomes" id="UP000070700">
    <property type="component" value="Unassembled WGS sequence"/>
</dbReference>
<organism evidence="2 3">
    <name type="scientific">Mollisia scopiformis</name>
    <name type="common">Conifer needle endophyte fungus</name>
    <name type="synonym">Phialocephala scopiformis</name>
    <dbReference type="NCBI Taxonomy" id="149040"/>
    <lineage>
        <taxon>Eukaryota</taxon>
        <taxon>Fungi</taxon>
        <taxon>Dikarya</taxon>
        <taxon>Ascomycota</taxon>
        <taxon>Pezizomycotina</taxon>
        <taxon>Leotiomycetes</taxon>
        <taxon>Helotiales</taxon>
        <taxon>Mollisiaceae</taxon>
        <taxon>Mollisia</taxon>
    </lineage>
</organism>
<feature type="domain" description="Heterokaryon incompatibility" evidence="1">
    <location>
        <begin position="26"/>
        <end position="117"/>
    </location>
</feature>
<evidence type="ECO:0000313" key="2">
    <source>
        <dbReference type="EMBL" id="KUJ12358.1"/>
    </source>
</evidence>
<reference evidence="2 3" key="1">
    <citation type="submission" date="2015-10" db="EMBL/GenBank/DDBJ databases">
        <title>Full genome of DAOMC 229536 Phialocephala scopiformis, a fungal endophyte of spruce producing the potent anti-insectan compound rugulosin.</title>
        <authorList>
            <consortium name="DOE Joint Genome Institute"/>
            <person name="Walker A.K."/>
            <person name="Frasz S.L."/>
            <person name="Seifert K.A."/>
            <person name="Miller J.D."/>
            <person name="Mondo S.J."/>
            <person name="Labutti K."/>
            <person name="Lipzen A."/>
            <person name="Dockter R."/>
            <person name="Kennedy M."/>
            <person name="Grigoriev I.V."/>
            <person name="Spatafora J.W."/>
        </authorList>
    </citation>
    <scope>NUCLEOTIDE SEQUENCE [LARGE SCALE GENOMIC DNA]</scope>
    <source>
        <strain evidence="2 3">CBS 120377</strain>
    </source>
</reference>
<keyword evidence="3" id="KW-1185">Reference proteome</keyword>
<evidence type="ECO:0000259" key="1">
    <source>
        <dbReference type="Pfam" id="PF06985"/>
    </source>
</evidence>
<dbReference type="InterPro" id="IPR010730">
    <property type="entry name" value="HET"/>
</dbReference>
<dbReference type="PANTHER" id="PTHR10622:SF11">
    <property type="entry name" value="HET-DOMAIN-CONTAINING PROTEIN"/>
    <property type="match status" value="1"/>
</dbReference>
<proteinExistence type="predicted"/>
<dbReference type="AlphaFoldDB" id="A0A194WWL0"/>
<dbReference type="RefSeq" id="XP_018066713.1">
    <property type="nucleotide sequence ID" value="XM_018205823.1"/>
</dbReference>
<dbReference type="InParanoid" id="A0A194WWL0"/>
<dbReference type="EMBL" id="KQ947424">
    <property type="protein sequence ID" value="KUJ12358.1"/>
    <property type="molecule type" value="Genomic_DNA"/>
</dbReference>
<dbReference type="OrthoDB" id="674604at2759"/>
<gene>
    <name evidence="2" type="ORF">LY89DRAFT_206271</name>
</gene>
<evidence type="ECO:0000313" key="3">
    <source>
        <dbReference type="Proteomes" id="UP000070700"/>
    </source>
</evidence>
<sequence>MRLLQYNNDGELSLTKDFIGDEIPKYTVLSHTWGADTEEVTYRDLINSTGKSKVGYEKIRFCGGQARRDDLHNFWVDTCCINKSSDRELSEAINSMFRWYRKAAKCYVYLTDVSTNDQIDLSLQPWEAAFGNSRWFTRGWTLQELIAPLSVEFFYSNGNRLGDKKSLEGQLHKITGIPVSALQSSPLSEFSFDERIS</sequence>
<name>A0A194WWL0_MOLSC</name>
<dbReference type="PANTHER" id="PTHR10622">
    <property type="entry name" value="HET DOMAIN-CONTAINING PROTEIN"/>
    <property type="match status" value="1"/>
</dbReference>
<dbReference type="Pfam" id="PF06985">
    <property type="entry name" value="HET"/>
    <property type="match status" value="1"/>
</dbReference>
<accession>A0A194WWL0</accession>
<dbReference type="GeneID" id="28815549"/>
<protein>
    <submittedName>
        <fullName evidence="2">HET-domain-containing protein</fullName>
    </submittedName>
</protein>